<evidence type="ECO:0000313" key="19">
    <source>
        <dbReference type="EMBL" id="GBM02128.1"/>
    </source>
</evidence>
<evidence type="ECO:0000256" key="14">
    <source>
        <dbReference type="ARBA" id="ARBA00030778"/>
    </source>
</evidence>
<dbReference type="InterPro" id="IPR014882">
    <property type="entry name" value="CathepsinC_exc"/>
</dbReference>
<evidence type="ECO:0000256" key="15">
    <source>
        <dbReference type="ARBA" id="ARBA00032961"/>
    </source>
</evidence>
<comment type="function">
    <text evidence="16">Thiol protease. Has dipeptidylpeptidase activity. Active against a broad range of dipeptide substrates composed of both polar and hydrophobic amino acids. Proline cannot occupy the P1 position and arginine cannot occupy the P2 position of the substrate. Can act as both an exopeptidase and endopeptidase. Activates serine proteases such as elastase, cathepsin G and granzymes A and B.</text>
</comment>
<dbReference type="InterPro" id="IPR000169">
    <property type="entry name" value="Pept_cys_AS"/>
</dbReference>
<dbReference type="SUPFAM" id="SSF75001">
    <property type="entry name" value="Dipeptidyl peptidase I (cathepsin C), exclusion domain"/>
    <property type="match status" value="1"/>
</dbReference>
<evidence type="ECO:0000256" key="9">
    <source>
        <dbReference type="ARBA" id="ARBA00022807"/>
    </source>
</evidence>
<dbReference type="InterPro" id="IPR025660">
    <property type="entry name" value="Pept_his_AS"/>
</dbReference>
<dbReference type="InterPro" id="IPR038765">
    <property type="entry name" value="Papain-like_cys_pep_sf"/>
</dbReference>
<dbReference type="Gene3D" id="2.40.128.80">
    <property type="entry name" value="Cathepsin C, exclusion domain"/>
    <property type="match status" value="1"/>
</dbReference>
<protein>
    <recommendedName>
        <fullName evidence="6">Dipeptidyl peptidase 1</fullName>
        <ecNumber evidence="5">3.4.14.1</ecNumber>
    </recommendedName>
    <alternativeName>
        <fullName evidence="13">Cathepsin C</fullName>
    </alternativeName>
    <alternativeName>
        <fullName evidence="12">Cathepsin J</fullName>
    </alternativeName>
    <alternativeName>
        <fullName evidence="15">Dipeptidyl peptidase I</fullName>
    </alternativeName>
    <alternativeName>
        <fullName evidence="14">Dipeptidyl transferase</fullName>
    </alternativeName>
</protein>
<evidence type="ECO:0000256" key="5">
    <source>
        <dbReference type="ARBA" id="ARBA00012059"/>
    </source>
</evidence>
<evidence type="ECO:0000256" key="11">
    <source>
        <dbReference type="ARBA" id="ARBA00023214"/>
    </source>
</evidence>
<dbReference type="PROSITE" id="PS51257">
    <property type="entry name" value="PROKAR_LIPOPROTEIN"/>
    <property type="match status" value="1"/>
</dbReference>
<keyword evidence="7" id="KW-0645">Protease</keyword>
<dbReference type="EMBL" id="BGPR01000177">
    <property type="protein sequence ID" value="GBM02128.1"/>
    <property type="molecule type" value="Genomic_DNA"/>
</dbReference>
<dbReference type="PANTHER" id="PTHR12411">
    <property type="entry name" value="CYSTEINE PROTEASE FAMILY C1-RELATED"/>
    <property type="match status" value="1"/>
</dbReference>
<dbReference type="GO" id="GO:0008234">
    <property type="term" value="F:cysteine-type peptidase activity"/>
    <property type="evidence" value="ECO:0007669"/>
    <property type="project" value="UniProtKB-KW"/>
</dbReference>
<dbReference type="SMART" id="SM00645">
    <property type="entry name" value="Pept_C1"/>
    <property type="match status" value="1"/>
</dbReference>
<evidence type="ECO:0000259" key="18">
    <source>
        <dbReference type="SMART" id="SM00645"/>
    </source>
</evidence>
<feature type="signal peptide" evidence="17">
    <location>
        <begin position="1"/>
        <end position="18"/>
    </location>
</feature>
<keyword evidence="10" id="KW-1015">Disulfide bond</keyword>
<sequence length="451" mass="50238">MKLLVVFGVLFVLGCVKCDTPANCTYEDIRGEWIFQEGRRESNSSIDCTNFTGPVAHTLKITLRFPNLAFDSLGHRGFWTIVYNQGFEVVINYRKYFAFSAYKKDSSGNYTNECDKILPGWSHDVLGKNWACYNGHKLGGSSLVRSSQSTVHLPKESLLSDSLVHQINKAQKSWRATLYPELHNTPLDALIRRAGGLGSRVFRPPPPAPVRDRVKKAASLLPTEFDWRNVSGVNYVSPIRNQGSCGSCYAFSSLAMLEARLRIMTNNTLQVQLSPQDVVSCSKYSQGCEGGFPYVIAGKYAQDFGALPEECYPYEGHDGSCTPKKGCKRFYVAEYNYVGGFFGGCNEELMKLDLVNKGPLTVAFEVYPDFQLYSGGIYHHTGIGAKFNPFHLVNHGVLITGYGIDNKTGEKFWIVKNSWGTAWGESGYFRIRRGTNECNIESMAVSAIPIP</sequence>
<dbReference type="InterPro" id="IPR013128">
    <property type="entry name" value="Peptidase_C1A"/>
</dbReference>
<evidence type="ECO:0000256" key="2">
    <source>
        <dbReference type="ARBA" id="ARBA00001923"/>
    </source>
</evidence>
<evidence type="ECO:0000256" key="13">
    <source>
        <dbReference type="ARBA" id="ARBA00029779"/>
    </source>
</evidence>
<keyword evidence="17" id="KW-0732">Signal</keyword>
<evidence type="ECO:0000256" key="12">
    <source>
        <dbReference type="ARBA" id="ARBA00029762"/>
    </source>
</evidence>
<comment type="similarity">
    <text evidence="3">Belongs to the peptidase C1 family.</text>
</comment>
<dbReference type="GO" id="GO:0008239">
    <property type="term" value="F:dipeptidyl-peptidase activity"/>
    <property type="evidence" value="ECO:0007669"/>
    <property type="project" value="UniProtKB-EC"/>
</dbReference>
<comment type="cofactor">
    <cofactor evidence="2">
        <name>chloride</name>
        <dbReference type="ChEBI" id="CHEBI:17996"/>
    </cofactor>
</comment>
<proteinExistence type="inferred from homology"/>
<dbReference type="PROSITE" id="PS00640">
    <property type="entry name" value="THIOL_PROTEASE_ASN"/>
    <property type="match status" value="1"/>
</dbReference>
<dbReference type="Pfam" id="PF08773">
    <property type="entry name" value="CathepsinC_exc"/>
    <property type="match status" value="1"/>
</dbReference>
<dbReference type="InterPro" id="IPR036496">
    <property type="entry name" value="CathepsinC_exc_dom_sf"/>
</dbReference>
<dbReference type="InterPro" id="IPR025661">
    <property type="entry name" value="Pept_asp_AS"/>
</dbReference>
<evidence type="ECO:0000256" key="4">
    <source>
        <dbReference type="ARBA" id="ARBA00011610"/>
    </source>
</evidence>
<dbReference type="Proteomes" id="UP000499080">
    <property type="component" value="Unassembled WGS sequence"/>
</dbReference>
<keyword evidence="8" id="KW-0378">Hydrolase</keyword>
<keyword evidence="9" id="KW-0788">Thiol protease</keyword>
<dbReference type="OrthoDB" id="3789175at2759"/>
<evidence type="ECO:0000256" key="16">
    <source>
        <dbReference type="ARBA" id="ARBA00045556"/>
    </source>
</evidence>
<keyword evidence="11" id="KW-0868">Chloride</keyword>
<dbReference type="FunFam" id="2.40.128.80:FF:000003">
    <property type="entry name" value="Cathepsin C"/>
    <property type="match status" value="1"/>
</dbReference>
<comment type="caution">
    <text evidence="19">The sequence shown here is derived from an EMBL/GenBank/DDBJ whole genome shotgun (WGS) entry which is preliminary data.</text>
</comment>
<evidence type="ECO:0000256" key="1">
    <source>
        <dbReference type="ARBA" id="ARBA00000738"/>
    </source>
</evidence>
<organism evidence="19 20">
    <name type="scientific">Araneus ventricosus</name>
    <name type="common">Orbweaver spider</name>
    <name type="synonym">Epeira ventricosa</name>
    <dbReference type="NCBI Taxonomy" id="182803"/>
    <lineage>
        <taxon>Eukaryota</taxon>
        <taxon>Metazoa</taxon>
        <taxon>Ecdysozoa</taxon>
        <taxon>Arthropoda</taxon>
        <taxon>Chelicerata</taxon>
        <taxon>Arachnida</taxon>
        <taxon>Araneae</taxon>
        <taxon>Araneomorphae</taxon>
        <taxon>Entelegynae</taxon>
        <taxon>Araneoidea</taxon>
        <taxon>Araneidae</taxon>
        <taxon>Araneus</taxon>
    </lineage>
</organism>
<evidence type="ECO:0000313" key="20">
    <source>
        <dbReference type="Proteomes" id="UP000499080"/>
    </source>
</evidence>
<gene>
    <name evidence="19" type="primary">CTSC_1</name>
    <name evidence="19" type="ORF">AVEN_190563_1</name>
</gene>
<dbReference type="PROSITE" id="PS00139">
    <property type="entry name" value="THIOL_PROTEASE_CYS"/>
    <property type="match status" value="1"/>
</dbReference>
<evidence type="ECO:0000256" key="10">
    <source>
        <dbReference type="ARBA" id="ARBA00023157"/>
    </source>
</evidence>
<dbReference type="PROSITE" id="PS00639">
    <property type="entry name" value="THIOL_PROTEASE_HIS"/>
    <property type="match status" value="1"/>
</dbReference>
<evidence type="ECO:0000256" key="8">
    <source>
        <dbReference type="ARBA" id="ARBA00022801"/>
    </source>
</evidence>
<evidence type="ECO:0000256" key="3">
    <source>
        <dbReference type="ARBA" id="ARBA00008455"/>
    </source>
</evidence>
<evidence type="ECO:0000256" key="6">
    <source>
        <dbReference type="ARBA" id="ARBA00014709"/>
    </source>
</evidence>
<dbReference type="GO" id="GO:0006508">
    <property type="term" value="P:proteolysis"/>
    <property type="evidence" value="ECO:0007669"/>
    <property type="project" value="UniProtKB-KW"/>
</dbReference>
<dbReference type="InterPro" id="IPR000668">
    <property type="entry name" value="Peptidase_C1A_C"/>
</dbReference>
<evidence type="ECO:0000256" key="17">
    <source>
        <dbReference type="SAM" id="SignalP"/>
    </source>
</evidence>
<comment type="subunit">
    <text evidence="4">Tetramer of heterotrimers consisting of exclusion domain, heavy- and light chains.</text>
</comment>
<dbReference type="SUPFAM" id="SSF54001">
    <property type="entry name" value="Cysteine proteinases"/>
    <property type="match status" value="1"/>
</dbReference>
<dbReference type="Pfam" id="PF00112">
    <property type="entry name" value="Peptidase_C1"/>
    <property type="match status" value="1"/>
</dbReference>
<name>A0A4Y2CE84_ARAVE</name>
<accession>A0A4Y2CE84</accession>
<dbReference type="Gene3D" id="3.90.70.10">
    <property type="entry name" value="Cysteine proteinases"/>
    <property type="match status" value="1"/>
</dbReference>
<reference evidence="19 20" key="1">
    <citation type="journal article" date="2019" name="Sci. Rep.">
        <title>Orb-weaving spider Araneus ventricosus genome elucidates the spidroin gene catalogue.</title>
        <authorList>
            <person name="Kono N."/>
            <person name="Nakamura H."/>
            <person name="Ohtoshi R."/>
            <person name="Moran D.A.P."/>
            <person name="Shinohara A."/>
            <person name="Yoshida Y."/>
            <person name="Fujiwara M."/>
            <person name="Mori M."/>
            <person name="Tomita M."/>
            <person name="Arakawa K."/>
        </authorList>
    </citation>
    <scope>NUCLEOTIDE SEQUENCE [LARGE SCALE GENOMIC DNA]</scope>
</reference>
<comment type="catalytic activity">
    <reaction evidence="1">
        <text>Release of an N-terminal dipeptide, Xaa-Yaa-|-Zaa-, except when Xaa is Arg or Lys, or Yaa or Zaa is Pro.</text>
        <dbReference type="EC" id="3.4.14.1"/>
    </reaction>
</comment>
<feature type="domain" description="Peptidase C1A papain C-terminal" evidence="18">
    <location>
        <begin position="221"/>
        <end position="448"/>
    </location>
</feature>
<dbReference type="EC" id="3.4.14.1" evidence="5"/>
<evidence type="ECO:0000256" key="7">
    <source>
        <dbReference type="ARBA" id="ARBA00022670"/>
    </source>
</evidence>
<keyword evidence="20" id="KW-1185">Reference proteome</keyword>
<dbReference type="AlphaFoldDB" id="A0A4Y2CE84"/>
<dbReference type="PRINTS" id="PR00705">
    <property type="entry name" value="PAPAIN"/>
</dbReference>
<feature type="chain" id="PRO_5021427601" description="Dipeptidyl peptidase 1" evidence="17">
    <location>
        <begin position="19"/>
        <end position="451"/>
    </location>
</feature>